<keyword evidence="1" id="KW-0540">Nuclease</keyword>
<name>A0A2H9TL44_9FUNG</name>
<sequence>MSTVHLGTAYQREIYTDFVTDSGFLVLAKGLGLFQIVKALVELYASPKMLVFLLGATPAQEAVLQHLFTGGEEQLVGHVNFKILKNDTPSKNRYGGLQLIDV</sequence>
<dbReference type="AlphaFoldDB" id="A0A2H9TL44"/>
<dbReference type="GO" id="GO:0004519">
    <property type="term" value="F:endonuclease activity"/>
    <property type="evidence" value="ECO:0007669"/>
    <property type="project" value="UniProtKB-KW"/>
</dbReference>
<comment type="caution">
    <text evidence="1">The sequence shown here is derived from an EMBL/GenBank/DDBJ whole genome shotgun (WGS) entry which is preliminary data.</text>
</comment>
<dbReference type="STRING" id="1246581.A0A2H9TL44"/>
<accession>A0A2H9TL44</accession>
<keyword evidence="2" id="KW-1185">Reference proteome</keyword>
<evidence type="ECO:0000313" key="1">
    <source>
        <dbReference type="EMBL" id="PJF18488.1"/>
    </source>
</evidence>
<keyword evidence="1" id="KW-0378">Hydrolase</keyword>
<evidence type="ECO:0000313" key="2">
    <source>
        <dbReference type="Proteomes" id="UP000240830"/>
    </source>
</evidence>
<reference evidence="1 2" key="1">
    <citation type="submission" date="2016-10" db="EMBL/GenBank/DDBJ databases">
        <title>The genome of Paramicrosporidium saccamoebae is the missing link in understanding Cryptomycota and Microsporidia evolution.</title>
        <authorList>
            <person name="Quandt C.A."/>
            <person name="Beaudet D."/>
            <person name="Corsaro D."/>
            <person name="Michel R."/>
            <person name="Corradi N."/>
            <person name="James T."/>
        </authorList>
    </citation>
    <scope>NUCLEOTIDE SEQUENCE [LARGE SCALE GENOMIC DNA]</scope>
    <source>
        <strain evidence="1 2">KSL3</strain>
    </source>
</reference>
<protein>
    <submittedName>
        <fullName evidence="1">DNA repair endonuclease XPF</fullName>
    </submittedName>
</protein>
<dbReference type="EMBL" id="MTSL01000119">
    <property type="protein sequence ID" value="PJF18488.1"/>
    <property type="molecule type" value="Genomic_DNA"/>
</dbReference>
<proteinExistence type="predicted"/>
<gene>
    <name evidence="1" type="ORF">PSACC_01696</name>
</gene>
<organism evidence="1 2">
    <name type="scientific">Paramicrosporidium saccamoebae</name>
    <dbReference type="NCBI Taxonomy" id="1246581"/>
    <lineage>
        <taxon>Eukaryota</taxon>
        <taxon>Fungi</taxon>
        <taxon>Fungi incertae sedis</taxon>
        <taxon>Cryptomycota</taxon>
        <taxon>Cryptomycota incertae sedis</taxon>
        <taxon>Paramicrosporidium</taxon>
    </lineage>
</organism>
<dbReference type="OrthoDB" id="361020at2759"/>
<dbReference type="Proteomes" id="UP000240830">
    <property type="component" value="Unassembled WGS sequence"/>
</dbReference>
<keyword evidence="1" id="KW-0255">Endonuclease</keyword>